<dbReference type="AlphaFoldDB" id="A0A2S7IWC9"/>
<organism evidence="9 10">
    <name type="scientific">Brucella oryzae</name>
    <dbReference type="NCBI Taxonomy" id="335286"/>
    <lineage>
        <taxon>Bacteria</taxon>
        <taxon>Pseudomonadati</taxon>
        <taxon>Pseudomonadota</taxon>
        <taxon>Alphaproteobacteria</taxon>
        <taxon>Hyphomicrobiales</taxon>
        <taxon>Brucellaceae</taxon>
        <taxon>Brucella/Ochrobactrum group</taxon>
        <taxon>Brucella</taxon>
    </lineage>
</organism>
<name>A0A2S7IWC9_9HYPH</name>
<sequence length="350" mass="37841">MSAENQIVAVDIFCGVGGLTHGLTKAGINVRLGVDLDPACRFPMEANNAAKFLEADVSQLLPSDIQKGFGDSQITLLAGCAPCQPFSSYAQSAKREEPHQDWELLSSFSKLVLAVRPTLVTMENVPPLAKQPIFKDFVADLDAAGYNVDFRVVDGRNIGLPQRRQRLVLVASLLGPITIPDADKPQVTVRDTISKLPPLAAGASDPNDPLHASASLSELNLKRIRNSKPGGTWRDWPKELVSACHARDTGTTYPSVYGRMEWDKPAPTMTTQCYGFGNGRFGHPQQDRAISLREAAMLQSFPKNYAFVSEGSPINFSTLGRMIGNAVPVLLGEFIGEILVEHVKASGGSK</sequence>
<evidence type="ECO:0000256" key="6">
    <source>
        <dbReference type="ARBA" id="ARBA00047422"/>
    </source>
</evidence>
<dbReference type="EC" id="2.1.1.37" evidence="1"/>
<dbReference type="SUPFAM" id="SSF53335">
    <property type="entry name" value="S-adenosyl-L-methionine-dependent methyltransferases"/>
    <property type="match status" value="1"/>
</dbReference>
<feature type="active site" evidence="7">
    <location>
        <position position="83"/>
    </location>
</feature>
<dbReference type="GO" id="GO:0009307">
    <property type="term" value="P:DNA restriction-modification system"/>
    <property type="evidence" value="ECO:0007669"/>
    <property type="project" value="UniProtKB-KW"/>
</dbReference>
<evidence type="ECO:0000256" key="2">
    <source>
        <dbReference type="ARBA" id="ARBA00022603"/>
    </source>
</evidence>
<dbReference type="RefSeq" id="WP_104756836.1">
    <property type="nucleotide sequence ID" value="NZ_PTRC01000031.1"/>
</dbReference>
<comment type="catalytic activity">
    <reaction evidence="6">
        <text>a 2'-deoxycytidine in DNA + S-adenosyl-L-methionine = a 5-methyl-2'-deoxycytidine in DNA + S-adenosyl-L-homocysteine + H(+)</text>
        <dbReference type="Rhea" id="RHEA:13681"/>
        <dbReference type="Rhea" id="RHEA-COMP:11369"/>
        <dbReference type="Rhea" id="RHEA-COMP:11370"/>
        <dbReference type="ChEBI" id="CHEBI:15378"/>
        <dbReference type="ChEBI" id="CHEBI:57856"/>
        <dbReference type="ChEBI" id="CHEBI:59789"/>
        <dbReference type="ChEBI" id="CHEBI:85452"/>
        <dbReference type="ChEBI" id="CHEBI:85454"/>
        <dbReference type="EC" id="2.1.1.37"/>
    </reaction>
</comment>
<comment type="caution">
    <text evidence="9">The sequence shown here is derived from an EMBL/GenBank/DDBJ whole genome shotgun (WGS) entry which is preliminary data.</text>
</comment>
<dbReference type="Proteomes" id="UP000238493">
    <property type="component" value="Unassembled WGS sequence"/>
</dbReference>
<dbReference type="InterPro" id="IPR031303">
    <property type="entry name" value="C5_meth_CS"/>
</dbReference>
<evidence type="ECO:0000256" key="1">
    <source>
        <dbReference type="ARBA" id="ARBA00011975"/>
    </source>
</evidence>
<dbReference type="InterPro" id="IPR050390">
    <property type="entry name" value="C5-Methyltransferase"/>
</dbReference>
<evidence type="ECO:0000256" key="5">
    <source>
        <dbReference type="ARBA" id="ARBA00022747"/>
    </source>
</evidence>
<evidence type="ECO:0000256" key="3">
    <source>
        <dbReference type="ARBA" id="ARBA00022679"/>
    </source>
</evidence>
<evidence type="ECO:0000313" key="9">
    <source>
        <dbReference type="EMBL" id="PQA72313.1"/>
    </source>
</evidence>
<proteinExistence type="inferred from homology"/>
<evidence type="ECO:0000256" key="7">
    <source>
        <dbReference type="PROSITE-ProRule" id="PRU01016"/>
    </source>
</evidence>
<keyword evidence="10" id="KW-1185">Reference proteome</keyword>
<dbReference type="PANTHER" id="PTHR10629">
    <property type="entry name" value="CYTOSINE-SPECIFIC METHYLTRANSFERASE"/>
    <property type="match status" value="1"/>
</dbReference>
<keyword evidence="4 7" id="KW-0949">S-adenosyl-L-methionine</keyword>
<dbReference type="NCBIfam" id="TIGR00675">
    <property type="entry name" value="dcm"/>
    <property type="match status" value="1"/>
</dbReference>
<keyword evidence="5" id="KW-0680">Restriction system</keyword>
<dbReference type="GO" id="GO:0044027">
    <property type="term" value="P:negative regulation of gene expression via chromosomal CpG island methylation"/>
    <property type="evidence" value="ECO:0007669"/>
    <property type="project" value="TreeGrafter"/>
</dbReference>
<dbReference type="OrthoDB" id="9813719at2"/>
<evidence type="ECO:0000256" key="4">
    <source>
        <dbReference type="ARBA" id="ARBA00022691"/>
    </source>
</evidence>
<dbReference type="InterPro" id="IPR029063">
    <property type="entry name" value="SAM-dependent_MTases_sf"/>
</dbReference>
<gene>
    <name evidence="9" type="ORF">C3731_17155</name>
</gene>
<dbReference type="PANTHER" id="PTHR10629:SF52">
    <property type="entry name" value="DNA (CYTOSINE-5)-METHYLTRANSFERASE 1"/>
    <property type="match status" value="1"/>
</dbReference>
<dbReference type="GO" id="GO:0003886">
    <property type="term" value="F:DNA (cytosine-5-)-methyltransferase activity"/>
    <property type="evidence" value="ECO:0007669"/>
    <property type="project" value="UniProtKB-EC"/>
</dbReference>
<dbReference type="GO" id="GO:0032259">
    <property type="term" value="P:methylation"/>
    <property type="evidence" value="ECO:0007669"/>
    <property type="project" value="UniProtKB-KW"/>
</dbReference>
<dbReference type="Gene3D" id="3.90.120.10">
    <property type="entry name" value="DNA Methylase, subunit A, domain 2"/>
    <property type="match status" value="1"/>
</dbReference>
<evidence type="ECO:0000256" key="8">
    <source>
        <dbReference type="RuleBase" id="RU000416"/>
    </source>
</evidence>
<dbReference type="GO" id="GO:0003677">
    <property type="term" value="F:DNA binding"/>
    <property type="evidence" value="ECO:0007669"/>
    <property type="project" value="TreeGrafter"/>
</dbReference>
<evidence type="ECO:0000313" key="10">
    <source>
        <dbReference type="Proteomes" id="UP000238493"/>
    </source>
</evidence>
<keyword evidence="3 7" id="KW-0808">Transferase</keyword>
<dbReference type="Gene3D" id="3.40.50.150">
    <property type="entry name" value="Vaccinia Virus protein VP39"/>
    <property type="match status" value="1"/>
</dbReference>
<dbReference type="PROSITE" id="PS51679">
    <property type="entry name" value="SAM_MT_C5"/>
    <property type="match status" value="1"/>
</dbReference>
<dbReference type="InterPro" id="IPR001525">
    <property type="entry name" value="C5_MeTfrase"/>
</dbReference>
<keyword evidence="2 7" id="KW-0489">Methyltransferase</keyword>
<accession>A0A2S7IWC9</accession>
<reference evidence="9 10" key="1">
    <citation type="submission" date="2018-02" db="EMBL/GenBank/DDBJ databases">
        <title>Draft genome sequence of Ochrobactrum oryzae found in Brazil.</title>
        <authorList>
            <person name="Cerdeira L."/>
            <person name="Andrade F."/>
            <person name="Zacariotto T."/>
            <person name="Barbosa B."/>
            <person name="Santos S."/>
            <person name="Cassetari V."/>
            <person name="Lincopan N."/>
        </authorList>
    </citation>
    <scope>NUCLEOTIDE SEQUENCE [LARGE SCALE GENOMIC DNA]</scope>
    <source>
        <strain evidence="9 10">OA447</strain>
    </source>
</reference>
<dbReference type="PROSITE" id="PS00095">
    <property type="entry name" value="C5_MTASE_2"/>
    <property type="match status" value="1"/>
</dbReference>
<dbReference type="EMBL" id="PTRC01000031">
    <property type="protein sequence ID" value="PQA72313.1"/>
    <property type="molecule type" value="Genomic_DNA"/>
</dbReference>
<protein>
    <recommendedName>
        <fullName evidence="1">DNA (cytosine-5-)-methyltransferase</fullName>
        <ecNumber evidence="1">2.1.1.37</ecNumber>
    </recommendedName>
</protein>
<dbReference type="Pfam" id="PF00145">
    <property type="entry name" value="DNA_methylase"/>
    <property type="match status" value="1"/>
</dbReference>
<comment type="similarity">
    <text evidence="7 8">Belongs to the class I-like SAM-binding methyltransferase superfamily. C5-methyltransferase family.</text>
</comment>
<dbReference type="PRINTS" id="PR00105">
    <property type="entry name" value="C5METTRFRASE"/>
</dbReference>